<evidence type="ECO:0000313" key="4">
    <source>
        <dbReference type="Proteomes" id="UP001222087"/>
    </source>
</evidence>
<gene>
    <name evidence="3" type="ORF">PXX05_09220</name>
</gene>
<evidence type="ECO:0000256" key="1">
    <source>
        <dbReference type="SAM" id="MobiDB-lite"/>
    </source>
</evidence>
<evidence type="ECO:0000313" key="3">
    <source>
        <dbReference type="EMBL" id="WED42109.1"/>
    </source>
</evidence>
<organism evidence="3 4">
    <name type="scientific">Legionella cardiaca</name>
    <dbReference type="NCBI Taxonomy" id="1071983"/>
    <lineage>
        <taxon>Bacteria</taxon>
        <taxon>Pseudomonadati</taxon>
        <taxon>Pseudomonadota</taxon>
        <taxon>Gammaproteobacteria</taxon>
        <taxon>Legionellales</taxon>
        <taxon>Legionellaceae</taxon>
        <taxon>Legionella</taxon>
    </lineage>
</organism>
<dbReference type="EMBL" id="CP119078">
    <property type="protein sequence ID" value="WED42109.1"/>
    <property type="molecule type" value="Genomic_DNA"/>
</dbReference>
<dbReference type="InterPro" id="IPR036770">
    <property type="entry name" value="Ankyrin_rpt-contain_sf"/>
</dbReference>
<dbReference type="SUPFAM" id="SSF48403">
    <property type="entry name" value="Ankyrin repeat"/>
    <property type="match status" value="1"/>
</dbReference>
<dbReference type="InterPro" id="IPR041234">
    <property type="entry name" value="RavJ-like_C"/>
</dbReference>
<reference evidence="3 4" key="1">
    <citation type="submission" date="2023-02" db="EMBL/GenBank/DDBJ databases">
        <title>Genome Sequence of L. cardiaca H63T.</title>
        <authorList>
            <person name="Lopez A.E."/>
            <person name="Cianciotto N.P."/>
        </authorList>
    </citation>
    <scope>NUCLEOTIDE SEQUENCE [LARGE SCALE GENOMIC DNA]</scope>
    <source>
        <strain evidence="3 4">H63</strain>
    </source>
</reference>
<name>A0ABY8AN34_9GAMM</name>
<dbReference type="RefSeq" id="WP_275087934.1">
    <property type="nucleotide sequence ID" value="NZ_CP119078.1"/>
</dbReference>
<sequence length="1360" mass="156193">MTFQQLLDLIRWLTTSGGVFPLSSEMQCFSEILAELQKECLKQLDNSSQQSVLDEAVKFLAFCAKHQDLSQNIYKAIILWLAEKHQEKGKSKAEQFVFQQKIGTVFTVFLDKEESNAISFYGQEEKLRSIYTKGAALIELRKSQSASQQQPTLETLVEEISVKLKKIKKPAIILTLLKDYFDKPHQLAAFVIWLCQQNITHEAILKSGLLHAFLGFNLHILDDENNPVNVFYNLLASHENTKDLAKAAVKCRAQHEAFQNFNLQGKISKEDLKSVDIVEIELSGASLDAETFKALYELFGAEFLFQVFLWYYDEYYYDESSDEEPDEEEQIYTTLLQKVLNRDGIASSGLPLLINQLLTSYEDIKLIKRLRYLSSFISSRSLLQQLLDKDEAIAMYLLLERDDMEEFFSQNVFVGYIEKLLADNKIDLHRKFHLLYHVQVWCREEGRFILAHYLYKQLINLLLLPPYDLLTEENEAIVRQEYQFLQFPDESDEDKSSSEDESSESADESAQEELVEQAIVRFQTLDYLDKLQLQVEQELEQLYQLSLSKPDFDHADFHELQENWPIFDRKLRFIHYIRKGEKDNLNTRDTYFKETLIKKRFSLLKEQFNLKAMLAILFDLSQEKGIFECQQTLVNLLIEHDGWLARQIIEILSQNNRHWYLIQWNPEIDSLLEEAVDYSNKELVTYLLSQHSYLRLINGDIFYMAFVTAIEEGDSAIVKLFLVPEIIAKFRSIEIEAIIVTVIDTGDRTLFRLLIEHRELLTIPNSLCSSLIYKAAEIGFSEGISLLCGLRFTPEREHINKAFKTAVEAQHWDCVKVLCDVPKDRVPVEQVCLSTWRNVLATSSWEIQQNFINSTGKCFTYALARYGADYFFRNENYEGLSLLINLTGESQLKKSDLRILFHRALISPSWFMVAHCIAQLSGDRALEQADVANVILETIVPEGSSMLLRKIYESFDQRLHPDAETVRKIFQNAFQKKDSTMIAEICNKGLIHLDEEALLLSLAEVWGSTQYKDIATCLHETCKLKNLGSANVDSLFADFLQKNNCKAVEQLVHLEGEFAPQNEKIKEGVFAAVRSGNLAMASALLSTPGLRNNSDIIDSAASLAFTTNQTALFPLFDKPEYSPFVSSDNKKKMAPFVEKKHSLQLDAAGNEELSSEMPSKQSDKRPTLTASKNLMVARSERLKKAVHQGNVSLVKTIVCSMVHEKNPPDISVLTEIAKEKGHSELIDWFAKIHTLSAYRRIATVSSDKAMRNEEISSETVLHDALALLYDYTKSNRLIRFFTGHWNRHHIAEVKNILNSSPQTMSDLLNELRKIPLINLQGSLARRITYMSDFLMPLLNDEEMVSSYASNLEEKNVSHVF</sequence>
<protein>
    <submittedName>
        <fullName evidence="3">DUF5617 domain-containing protein</fullName>
    </submittedName>
</protein>
<feature type="domain" description="RavJ-like C-terminal" evidence="2">
    <location>
        <begin position="1258"/>
        <end position="1330"/>
    </location>
</feature>
<dbReference type="Pfam" id="PF18493">
    <property type="entry name" value="DUF5617"/>
    <property type="match status" value="1"/>
</dbReference>
<dbReference type="Proteomes" id="UP001222087">
    <property type="component" value="Chromosome"/>
</dbReference>
<accession>A0ABY8AN34</accession>
<dbReference type="Gene3D" id="1.25.40.20">
    <property type="entry name" value="Ankyrin repeat-containing domain"/>
    <property type="match status" value="1"/>
</dbReference>
<proteinExistence type="predicted"/>
<keyword evidence="4" id="KW-1185">Reference proteome</keyword>
<feature type="region of interest" description="Disordered" evidence="1">
    <location>
        <begin position="488"/>
        <end position="509"/>
    </location>
</feature>
<feature type="compositionally biased region" description="Acidic residues" evidence="1">
    <location>
        <begin position="489"/>
        <end position="509"/>
    </location>
</feature>
<feature type="region of interest" description="Disordered" evidence="1">
    <location>
        <begin position="1149"/>
        <end position="1168"/>
    </location>
</feature>
<evidence type="ECO:0000259" key="2">
    <source>
        <dbReference type="Pfam" id="PF18493"/>
    </source>
</evidence>